<keyword evidence="5" id="KW-1185">Reference proteome</keyword>
<dbReference type="InterPro" id="IPR007956">
    <property type="entry name" value="Malonyl_CoA_deC_C"/>
</dbReference>
<evidence type="ECO:0000256" key="1">
    <source>
        <dbReference type="SAM" id="MobiDB-lite"/>
    </source>
</evidence>
<dbReference type="Gene3D" id="1.20.140.90">
    <property type="entry name" value="Malonyl-CoA decarboxylase, oligemerization domain"/>
    <property type="match status" value="1"/>
</dbReference>
<evidence type="ECO:0000313" key="4">
    <source>
        <dbReference type="EMBL" id="OXA41772.1"/>
    </source>
</evidence>
<dbReference type="Pfam" id="PF05292">
    <property type="entry name" value="MCD"/>
    <property type="match status" value="1"/>
</dbReference>
<dbReference type="InterPro" id="IPR042303">
    <property type="entry name" value="Malonyl_CoA_deC_C_sf"/>
</dbReference>
<dbReference type="GO" id="GO:0006085">
    <property type="term" value="P:acetyl-CoA biosynthetic process"/>
    <property type="evidence" value="ECO:0007669"/>
    <property type="project" value="TreeGrafter"/>
</dbReference>
<dbReference type="GO" id="GO:0006633">
    <property type="term" value="P:fatty acid biosynthetic process"/>
    <property type="evidence" value="ECO:0007669"/>
    <property type="project" value="InterPro"/>
</dbReference>
<dbReference type="InterPro" id="IPR038351">
    <property type="entry name" value="MCD_N_sf"/>
</dbReference>
<protein>
    <submittedName>
        <fullName evidence="4">Malonyl-CoA decarboxylase, mitochondrial</fullName>
    </submittedName>
</protein>
<dbReference type="InterPro" id="IPR038917">
    <property type="entry name" value="Malonyl_CoA_deC"/>
</dbReference>
<dbReference type="Proteomes" id="UP000198287">
    <property type="component" value="Unassembled WGS sequence"/>
</dbReference>
<evidence type="ECO:0000313" key="5">
    <source>
        <dbReference type="Proteomes" id="UP000198287"/>
    </source>
</evidence>
<feature type="compositionally biased region" description="Gly residues" evidence="1">
    <location>
        <begin position="281"/>
        <end position="291"/>
    </location>
</feature>
<evidence type="ECO:0000259" key="2">
    <source>
        <dbReference type="Pfam" id="PF05292"/>
    </source>
</evidence>
<feature type="domain" description="Malonyl-CoA decarboxylase N-terminal" evidence="3">
    <location>
        <begin position="349"/>
        <end position="439"/>
    </location>
</feature>
<dbReference type="Pfam" id="PF17408">
    <property type="entry name" value="MCD_N"/>
    <property type="match status" value="1"/>
</dbReference>
<dbReference type="GO" id="GO:2001294">
    <property type="term" value="P:malonyl-CoA catabolic process"/>
    <property type="evidence" value="ECO:0007669"/>
    <property type="project" value="TreeGrafter"/>
</dbReference>
<dbReference type="GO" id="GO:0050080">
    <property type="term" value="F:malonyl-CoA decarboxylase activity"/>
    <property type="evidence" value="ECO:0007669"/>
    <property type="project" value="InterPro"/>
</dbReference>
<organism evidence="4 5">
    <name type="scientific">Folsomia candida</name>
    <name type="common">Springtail</name>
    <dbReference type="NCBI Taxonomy" id="158441"/>
    <lineage>
        <taxon>Eukaryota</taxon>
        <taxon>Metazoa</taxon>
        <taxon>Ecdysozoa</taxon>
        <taxon>Arthropoda</taxon>
        <taxon>Hexapoda</taxon>
        <taxon>Collembola</taxon>
        <taxon>Entomobryomorpha</taxon>
        <taxon>Isotomoidea</taxon>
        <taxon>Isotomidae</taxon>
        <taxon>Proisotominae</taxon>
        <taxon>Folsomia</taxon>
    </lineage>
</organism>
<dbReference type="Gene3D" id="3.40.630.150">
    <property type="entry name" value="Malonyl-CoA decarboxylase, catalytic domain"/>
    <property type="match status" value="1"/>
</dbReference>
<accession>A0A226D899</accession>
<evidence type="ECO:0000259" key="3">
    <source>
        <dbReference type="Pfam" id="PF17408"/>
    </source>
</evidence>
<reference evidence="4 5" key="1">
    <citation type="submission" date="2015-12" db="EMBL/GenBank/DDBJ databases">
        <title>The genome of Folsomia candida.</title>
        <authorList>
            <person name="Faddeeva A."/>
            <person name="Derks M.F."/>
            <person name="Anvar Y."/>
            <person name="Smit S."/>
            <person name="Van Straalen N."/>
            <person name="Roelofs D."/>
        </authorList>
    </citation>
    <scope>NUCLEOTIDE SEQUENCE [LARGE SCALE GENOMIC DNA]</scope>
    <source>
        <strain evidence="4 5">VU population</strain>
        <tissue evidence="4">Whole body</tissue>
    </source>
</reference>
<dbReference type="EMBL" id="LNIX01000028">
    <property type="protein sequence ID" value="OXA41772.1"/>
    <property type="molecule type" value="Genomic_DNA"/>
</dbReference>
<dbReference type="InterPro" id="IPR035372">
    <property type="entry name" value="MCD_N"/>
</dbReference>
<sequence>MSLFAQKTILFTIQRHASTSPSSSSVCSGRGRKKRKLFNYYGVNERIINLPVIGTSSFSRHQNLVSRRNFHSKVALSEGDVSRTTFSFSERKVRFHQNLVVPISGACSLTESEVYYFKPFMSLFARLFERLKEGRMASMLLPIIGSPPDSSGGMMMASSPMDDFSALTGPSAFSASDTDRDNNEEEDRRIMLQNRRFTLRRKLSTSFDDPQTSMILGVVAQKVREDGEKGKGVNIIKAKEGADTVGGAWLEEHFRKFSTVRISECSEGDADDDKWSVGSSGSSGSGGGGGGKRIRDDIFKLLEKVIEFKGRNVSHITVEQCVKDLCTVYNDTEEADKLKFFNILGASYGVDHLSIVSLANSLSTCQDEQTKLNLEEKLRTALIPKYQWLFSQVGRLDNGVKFLVDLRTDVLEAIEKSTESTTLLKPLNNCLKELIGVWFAVGFLKLERVTWSSPCEMLQKISEYEAVHPMRNWTDLKKRVGSNRRCFVFTHGSMPSEPVVVLHTALTNNIPSSIHKIVTKKRLASLDTENDMMVAEEVEDHDFINTAIFYSITSTQKGLTGIELGNYLIKKVVRELQIEFPKMHQFSSLSPIPGFTKWLIGSLKTAQRSNHPLHIFIAVGDLVVLMKELLNYNKLSLTNIDPDNQQLLSSGEIQQLSPVFKSKYSNKDFFDAFLDSMKLNAWYSDNELSTLLEAPLMRLCAQYLYLVKRRGYALDPVAHFHLKNGAVLWRINFNGDVSPRGLTNSCGMMVNYRYFLDDCENNSQNYLEEQIIQISDQVRALVKQNELLFNSNL</sequence>
<dbReference type="GO" id="GO:0005759">
    <property type="term" value="C:mitochondrial matrix"/>
    <property type="evidence" value="ECO:0007669"/>
    <property type="project" value="TreeGrafter"/>
</dbReference>
<dbReference type="GO" id="GO:0005782">
    <property type="term" value="C:peroxisomal matrix"/>
    <property type="evidence" value="ECO:0007669"/>
    <property type="project" value="TreeGrafter"/>
</dbReference>
<feature type="region of interest" description="Disordered" evidence="1">
    <location>
        <begin position="267"/>
        <end position="291"/>
    </location>
</feature>
<dbReference type="PANTHER" id="PTHR28641">
    <property type="match status" value="1"/>
</dbReference>
<gene>
    <name evidence="4" type="ORF">Fcan01_23397</name>
</gene>
<comment type="caution">
    <text evidence="4">The sequence shown here is derived from an EMBL/GenBank/DDBJ whole genome shotgun (WGS) entry which is preliminary data.</text>
</comment>
<feature type="domain" description="Malonyl-CoA decarboxylase C-terminal" evidence="2">
    <location>
        <begin position="442"/>
        <end position="754"/>
    </location>
</feature>
<name>A0A226D899_FOLCA</name>
<dbReference type="OrthoDB" id="426718at2759"/>
<dbReference type="AlphaFoldDB" id="A0A226D899"/>
<dbReference type="STRING" id="158441.A0A226D899"/>
<dbReference type="PANTHER" id="PTHR28641:SF1">
    <property type="entry name" value="MALONYL-COA DECARBOXYLASE, MITOCHONDRIAL"/>
    <property type="match status" value="1"/>
</dbReference>
<proteinExistence type="predicted"/>